<keyword evidence="4 5" id="KW-0949">S-adenosyl-L-methionine</keyword>
<organism evidence="7 8">
    <name type="scientific">Aminivibrio pyruvatiphilus</name>
    <dbReference type="NCBI Taxonomy" id="1005740"/>
    <lineage>
        <taxon>Bacteria</taxon>
        <taxon>Thermotogati</taxon>
        <taxon>Synergistota</taxon>
        <taxon>Synergistia</taxon>
        <taxon>Synergistales</taxon>
        <taxon>Aminobacteriaceae</taxon>
        <taxon>Aminivibrio</taxon>
    </lineage>
</organism>
<reference evidence="7 8" key="1">
    <citation type="submission" date="2019-03" db="EMBL/GenBank/DDBJ databases">
        <title>Genomic Encyclopedia of Type Strains, Phase IV (KMG-IV): sequencing the most valuable type-strain genomes for metagenomic binning, comparative biology and taxonomic classification.</title>
        <authorList>
            <person name="Goeker M."/>
        </authorList>
    </citation>
    <scope>NUCLEOTIDE SEQUENCE [LARGE SCALE GENOMIC DNA]</scope>
    <source>
        <strain evidence="7 8">DSM 25964</strain>
    </source>
</reference>
<comment type="similarity">
    <text evidence="5">Belongs to the CbiD family.</text>
</comment>
<proteinExistence type="inferred from homology"/>
<evidence type="ECO:0000256" key="2">
    <source>
        <dbReference type="ARBA" id="ARBA00022603"/>
    </source>
</evidence>
<evidence type="ECO:0000256" key="6">
    <source>
        <dbReference type="SAM" id="MobiDB-lite"/>
    </source>
</evidence>
<dbReference type="PANTHER" id="PTHR35863:SF1">
    <property type="entry name" value="COBALT-PRECORRIN-5B C(1)-METHYLTRANSFERASE"/>
    <property type="match status" value="1"/>
</dbReference>
<dbReference type="PANTHER" id="PTHR35863">
    <property type="entry name" value="COBALT-PRECORRIN-5B C(1)-METHYLTRANSFERASE"/>
    <property type="match status" value="1"/>
</dbReference>
<dbReference type="PIRSF" id="PIRSF026782">
    <property type="entry name" value="CbiD"/>
    <property type="match status" value="1"/>
</dbReference>
<feature type="region of interest" description="Disordered" evidence="6">
    <location>
        <begin position="93"/>
        <end position="116"/>
    </location>
</feature>
<dbReference type="AlphaFoldDB" id="A0A4R8MFY1"/>
<dbReference type="InterPro" id="IPR036074">
    <property type="entry name" value="CbiD_sf"/>
</dbReference>
<dbReference type="Gene3D" id="3.30.2110.10">
    <property type="entry name" value="CbiD-like"/>
    <property type="match status" value="1"/>
</dbReference>
<keyword evidence="8" id="KW-1185">Reference proteome</keyword>
<dbReference type="NCBIfam" id="TIGR00312">
    <property type="entry name" value="cbiD"/>
    <property type="match status" value="1"/>
</dbReference>
<comment type="caution">
    <text evidence="7">The sequence shown here is derived from an EMBL/GenBank/DDBJ whole genome shotgun (WGS) entry which is preliminary data.</text>
</comment>
<evidence type="ECO:0000256" key="3">
    <source>
        <dbReference type="ARBA" id="ARBA00022679"/>
    </source>
</evidence>
<comment type="function">
    <text evidence="5">Catalyzes the methylation of C-1 in cobalt-precorrin-5B to form cobalt-precorrin-6A.</text>
</comment>
<evidence type="ECO:0000256" key="5">
    <source>
        <dbReference type="HAMAP-Rule" id="MF_00787"/>
    </source>
</evidence>
<keyword evidence="1 5" id="KW-0169">Cobalamin biosynthesis</keyword>
<dbReference type="HAMAP" id="MF_00787">
    <property type="entry name" value="CbiD"/>
    <property type="match status" value="1"/>
</dbReference>
<sequence length="382" mass="39714">MDGKPFDGLGYTGGLRRGYTTGTCAAAAAKGAARMFLSGALQSSVTVTLPGGESLTLPLEECTLSEKGSRCAVRKDSGDDPDGTSGMLIAAEARPSSRPGVTVSGGPGIGRVTRKGLPVPPGEWAINPGPRRMIESEVGGLLPEGQGLEIVLSAPEGEERAKKTWNPRLGIEGGISILGTTGIVEPKSTAAYLASIDLYISSALAFDSPRPGTVFLVPGYVGEKCLVERFGTPRELIVRMGDHVGHSLKECSSRGAGPVHLFGHVGKWAKVAAGLFNTHCDFGDARLETLAACAGAEGASKEQVRELLSLPLAEEAVPLLRQWGLSSVFSLVAERAHRRSSLHMGGAVPLGVAVLSLDGEVLGSFPEIGKEARPWTELPSSA</sequence>
<gene>
    <name evidence="5" type="primary">cbiD</name>
    <name evidence="7" type="ORF">C8D99_10118</name>
</gene>
<evidence type="ECO:0000313" key="8">
    <source>
        <dbReference type="Proteomes" id="UP000295066"/>
    </source>
</evidence>
<accession>A0A4R8MFY1</accession>
<dbReference type="UniPathway" id="UPA00148">
    <property type="reaction ID" value="UER00227"/>
</dbReference>
<evidence type="ECO:0000256" key="1">
    <source>
        <dbReference type="ARBA" id="ARBA00022573"/>
    </source>
</evidence>
<dbReference type="RefSeq" id="WP_166669925.1">
    <property type="nucleotide sequence ID" value="NZ_SORI01000001.1"/>
</dbReference>
<dbReference type="GO" id="GO:0043780">
    <property type="term" value="F:cobalt-precorrin-5B C1-methyltransferase activity"/>
    <property type="evidence" value="ECO:0007669"/>
    <property type="project" value="RHEA"/>
</dbReference>
<dbReference type="SUPFAM" id="SSF111342">
    <property type="entry name" value="CbiD-like"/>
    <property type="match status" value="1"/>
</dbReference>
<comment type="pathway">
    <text evidence="5">Cofactor biosynthesis; adenosylcobalamin biosynthesis; cob(II)yrinate a,c-diamide from sirohydrochlorin (anaerobic route): step 6/10.</text>
</comment>
<comment type="catalytic activity">
    <reaction evidence="5">
        <text>Co-precorrin-5B + S-adenosyl-L-methionine = Co-precorrin-6A + S-adenosyl-L-homocysteine</text>
        <dbReference type="Rhea" id="RHEA:26285"/>
        <dbReference type="ChEBI" id="CHEBI:57856"/>
        <dbReference type="ChEBI" id="CHEBI:59789"/>
        <dbReference type="ChEBI" id="CHEBI:60063"/>
        <dbReference type="ChEBI" id="CHEBI:60064"/>
        <dbReference type="EC" id="2.1.1.195"/>
    </reaction>
</comment>
<dbReference type="EC" id="2.1.1.195" evidence="5"/>
<protein>
    <recommendedName>
        <fullName evidence="5">Cobalt-precorrin-5B C(1)-methyltransferase</fullName>
        <ecNumber evidence="5">2.1.1.195</ecNumber>
    </recommendedName>
    <alternativeName>
        <fullName evidence="5">Cobalt-precorrin-6A synthase</fullName>
    </alternativeName>
</protein>
<name>A0A4R8MFY1_9BACT</name>
<dbReference type="InterPro" id="IPR002748">
    <property type="entry name" value="CbiD"/>
</dbReference>
<keyword evidence="3 5" id="KW-0808">Transferase</keyword>
<evidence type="ECO:0000313" key="7">
    <source>
        <dbReference type="EMBL" id="TDY64873.1"/>
    </source>
</evidence>
<dbReference type="Proteomes" id="UP000295066">
    <property type="component" value="Unassembled WGS sequence"/>
</dbReference>
<evidence type="ECO:0000256" key="4">
    <source>
        <dbReference type="ARBA" id="ARBA00022691"/>
    </source>
</evidence>
<dbReference type="GO" id="GO:0019251">
    <property type="term" value="P:anaerobic cobalamin biosynthetic process"/>
    <property type="evidence" value="ECO:0007669"/>
    <property type="project" value="UniProtKB-UniRule"/>
</dbReference>
<dbReference type="EMBL" id="SORI01000001">
    <property type="protein sequence ID" value="TDY64873.1"/>
    <property type="molecule type" value="Genomic_DNA"/>
</dbReference>
<dbReference type="GO" id="GO:0032259">
    <property type="term" value="P:methylation"/>
    <property type="evidence" value="ECO:0007669"/>
    <property type="project" value="UniProtKB-KW"/>
</dbReference>
<keyword evidence="2 5" id="KW-0489">Methyltransferase</keyword>
<dbReference type="Pfam" id="PF01888">
    <property type="entry name" value="CbiD"/>
    <property type="match status" value="1"/>
</dbReference>